<dbReference type="Proteomes" id="UP001199469">
    <property type="component" value="Unassembled WGS sequence"/>
</dbReference>
<proteinExistence type="predicted"/>
<keyword evidence="3" id="KW-1185">Reference proteome</keyword>
<dbReference type="RefSeq" id="WP_230737081.1">
    <property type="nucleotide sequence ID" value="NZ_JAJNDB010000004.1"/>
</dbReference>
<accession>A0ABS8PE21</accession>
<dbReference type="Pfam" id="PF12697">
    <property type="entry name" value="Abhydrolase_6"/>
    <property type="match status" value="1"/>
</dbReference>
<dbReference type="SUPFAM" id="SSF53474">
    <property type="entry name" value="alpha/beta-Hydrolases"/>
    <property type="match status" value="1"/>
</dbReference>
<comment type="caution">
    <text evidence="2">The sequence shown here is derived from an EMBL/GenBank/DDBJ whole genome shotgun (WGS) entry which is preliminary data.</text>
</comment>
<dbReference type="PANTHER" id="PTHR43194:SF2">
    <property type="entry name" value="PEROXISOMAL MEMBRANE PROTEIN LPX1"/>
    <property type="match status" value="1"/>
</dbReference>
<gene>
    <name evidence="2" type="ORF">LQ327_20345</name>
</gene>
<organism evidence="2 3">
    <name type="scientific">Actinomycetospora endophytica</name>
    <dbReference type="NCBI Taxonomy" id="2291215"/>
    <lineage>
        <taxon>Bacteria</taxon>
        <taxon>Bacillati</taxon>
        <taxon>Actinomycetota</taxon>
        <taxon>Actinomycetes</taxon>
        <taxon>Pseudonocardiales</taxon>
        <taxon>Pseudonocardiaceae</taxon>
        <taxon>Actinomycetospora</taxon>
    </lineage>
</organism>
<protein>
    <submittedName>
        <fullName evidence="2">Alpha/beta hydrolase</fullName>
    </submittedName>
</protein>
<dbReference type="InterPro" id="IPR029058">
    <property type="entry name" value="AB_hydrolase_fold"/>
</dbReference>
<dbReference type="PANTHER" id="PTHR43194">
    <property type="entry name" value="HYDROLASE ALPHA/BETA FOLD FAMILY"/>
    <property type="match status" value="1"/>
</dbReference>
<evidence type="ECO:0000313" key="3">
    <source>
        <dbReference type="Proteomes" id="UP001199469"/>
    </source>
</evidence>
<evidence type="ECO:0000313" key="2">
    <source>
        <dbReference type="EMBL" id="MCD2195725.1"/>
    </source>
</evidence>
<dbReference type="InterPro" id="IPR050228">
    <property type="entry name" value="Carboxylesterase_BioH"/>
</dbReference>
<dbReference type="GO" id="GO:0016787">
    <property type="term" value="F:hydrolase activity"/>
    <property type="evidence" value="ECO:0007669"/>
    <property type="project" value="UniProtKB-KW"/>
</dbReference>
<evidence type="ECO:0000259" key="1">
    <source>
        <dbReference type="Pfam" id="PF12697"/>
    </source>
</evidence>
<sequence length="262" mass="28094">MTPVLFIHGLWLHQTSWAPWMELFAAEGYEPHAAGWPGEPATVEEARANPDAVADAGIDDIVDHHAKLIAALPSKPILVGHSFGGMFAQKLLGDGLAAAAVAIDAAQFKGVLPLPLSSLHATFPVFRNPSNKHHAVSLTAEQFRYAFAGAVPEEESQQLYDAWAIPSPGKPLFEAAAANFSPHSPATVATRNADRGPLLLVMGGQDKTVPEAITKAEYKKYRDSGAITDLHEFDDRAHSLTIDHGCADVARDALTWLRAQGL</sequence>
<feature type="domain" description="AB hydrolase-1" evidence="1">
    <location>
        <begin position="4"/>
        <end position="251"/>
    </location>
</feature>
<keyword evidence="2" id="KW-0378">Hydrolase</keyword>
<name>A0ABS8PE21_9PSEU</name>
<dbReference type="InterPro" id="IPR000073">
    <property type="entry name" value="AB_hydrolase_1"/>
</dbReference>
<dbReference type="EMBL" id="JAJNDB010000004">
    <property type="protein sequence ID" value="MCD2195725.1"/>
    <property type="molecule type" value="Genomic_DNA"/>
</dbReference>
<reference evidence="2 3" key="1">
    <citation type="submission" date="2021-11" db="EMBL/GenBank/DDBJ databases">
        <title>Draft genome sequence of Actinomycetospora sp. SF1 isolated from the rhizosphere soil.</title>
        <authorList>
            <person name="Duangmal K."/>
            <person name="Chantavorakit T."/>
        </authorList>
    </citation>
    <scope>NUCLEOTIDE SEQUENCE [LARGE SCALE GENOMIC DNA]</scope>
    <source>
        <strain evidence="2 3">TBRC 5722</strain>
    </source>
</reference>
<dbReference type="Gene3D" id="3.40.50.1820">
    <property type="entry name" value="alpha/beta hydrolase"/>
    <property type="match status" value="1"/>
</dbReference>